<dbReference type="OrthoDB" id="9809788at2"/>
<feature type="chain" id="PRO_5012149113" evidence="2">
    <location>
        <begin position="23"/>
        <end position="268"/>
    </location>
</feature>
<dbReference type="EMBL" id="CP022415">
    <property type="protein sequence ID" value="ASM71958.1"/>
    <property type="molecule type" value="Genomic_DNA"/>
</dbReference>
<feature type="region of interest" description="Disordered" evidence="1">
    <location>
        <begin position="19"/>
        <end position="71"/>
    </location>
</feature>
<name>A0A221JYZ8_9RHOB</name>
<dbReference type="KEGG" id="spse:SULPSESMR1_01133"/>
<organism evidence="4 5">
    <name type="scientific">Pseudosulfitobacter pseudonitzschiae</name>
    <dbReference type="NCBI Taxonomy" id="1402135"/>
    <lineage>
        <taxon>Bacteria</taxon>
        <taxon>Pseudomonadati</taxon>
        <taxon>Pseudomonadota</taxon>
        <taxon>Alphaproteobacteria</taxon>
        <taxon>Rhodobacterales</taxon>
        <taxon>Roseobacteraceae</taxon>
        <taxon>Pseudosulfitobacter</taxon>
    </lineage>
</organism>
<evidence type="ECO:0000313" key="5">
    <source>
        <dbReference type="Proteomes" id="UP000199754"/>
    </source>
</evidence>
<proteinExistence type="predicted"/>
<evidence type="ECO:0000256" key="2">
    <source>
        <dbReference type="SAM" id="SignalP"/>
    </source>
</evidence>
<dbReference type="Pfam" id="PF06904">
    <property type="entry name" value="Extensin-like_C"/>
    <property type="match status" value="1"/>
</dbReference>
<evidence type="ECO:0000313" key="4">
    <source>
        <dbReference type="EMBL" id="ASM71958.1"/>
    </source>
</evidence>
<evidence type="ECO:0000256" key="1">
    <source>
        <dbReference type="SAM" id="MobiDB-lite"/>
    </source>
</evidence>
<dbReference type="InterPro" id="IPR009683">
    <property type="entry name" value="Extensin-like_C"/>
</dbReference>
<keyword evidence="5" id="KW-1185">Reference proteome</keyword>
<feature type="domain" description="Extensin-like C-terminal" evidence="3">
    <location>
        <begin position="90"/>
        <end position="268"/>
    </location>
</feature>
<dbReference type="Proteomes" id="UP000199754">
    <property type="component" value="Chromosome"/>
</dbReference>
<accession>A0A221JYZ8</accession>
<reference evidence="4 5" key="1">
    <citation type="submission" date="2017-07" db="EMBL/GenBank/DDBJ databases">
        <title>Genome Sequence of Sulfitobacter pseudonitzschiae Strain SMR1 Isolated from a culture of the Diatom Skeletonema marinoi.</title>
        <authorList>
            <person name="Topel M."/>
            <person name="Pinder M.I.M."/>
            <person name="Johansson O.N."/>
            <person name="Kourtchenko O."/>
            <person name="Godhe A."/>
            <person name="Clarke A.K."/>
        </authorList>
    </citation>
    <scope>NUCLEOTIDE SEQUENCE [LARGE SCALE GENOMIC DNA]</scope>
    <source>
        <strain evidence="4 5">SMR1</strain>
    </source>
</reference>
<gene>
    <name evidence="4" type="ORF">SULPSESMR1_01133</name>
</gene>
<sequence>MIRAAIVSLALSVMMAPGGASGQGAPDASLVPPEKPVAKTQASAEAPELSKTPPEADAPSQEAPEVAAPPEPLAPSAWQTLQETNAALVSCLGTLNELGAVYKLDDPRTGDDRDCGIANPVRLTQPVQGIEIDTPALMRCETAAALGTWLRDFVQPAAATLKRGPVVKLTKGSGYDCRGRNNQPDGKLSEHAYGNAIDIMAFRFKDGSQIKVAPRARDGTLAESFQDAVRATACLHFTTVLGPGSDDSHSDHLHLDVIARQGGFRLCQ</sequence>
<keyword evidence="2" id="KW-0732">Signal</keyword>
<feature type="signal peptide" evidence="2">
    <location>
        <begin position="1"/>
        <end position="22"/>
    </location>
</feature>
<evidence type="ECO:0000259" key="3">
    <source>
        <dbReference type="Pfam" id="PF06904"/>
    </source>
</evidence>
<dbReference type="RefSeq" id="WP_089419929.1">
    <property type="nucleotide sequence ID" value="NZ_CP022415.1"/>
</dbReference>
<dbReference type="AlphaFoldDB" id="A0A221JYZ8"/>
<protein>
    <submittedName>
        <fullName evidence="4">Extensin</fullName>
    </submittedName>
</protein>